<evidence type="ECO:0000259" key="3">
    <source>
        <dbReference type="Pfam" id="PF03358"/>
    </source>
</evidence>
<dbReference type="EMBL" id="JAGGLJ010000019">
    <property type="protein sequence ID" value="MBP2026071.1"/>
    <property type="molecule type" value="Genomic_DNA"/>
</dbReference>
<reference evidence="4 5" key="1">
    <citation type="submission" date="2021-03" db="EMBL/GenBank/DDBJ databases">
        <title>Genomic Encyclopedia of Type Strains, Phase IV (KMG-IV): sequencing the most valuable type-strain genomes for metagenomic binning, comparative biology and taxonomic classification.</title>
        <authorList>
            <person name="Goeker M."/>
        </authorList>
    </citation>
    <scope>NUCLEOTIDE SEQUENCE [LARGE SCALE GENOMIC DNA]</scope>
    <source>
        <strain evidence="4 5">DSM 27563</strain>
    </source>
</reference>
<dbReference type="InterPro" id="IPR051796">
    <property type="entry name" value="ISF_SsuE-like"/>
</dbReference>
<dbReference type="RefSeq" id="WP_210061943.1">
    <property type="nucleotide sequence ID" value="NZ_JAGGLJ010000019.1"/>
</dbReference>
<keyword evidence="1" id="KW-0285">Flavoprotein</keyword>
<keyword evidence="5" id="KW-1185">Reference proteome</keyword>
<evidence type="ECO:0000256" key="2">
    <source>
        <dbReference type="ARBA" id="ARBA00022643"/>
    </source>
</evidence>
<sequence>MKTLVLMASPRKKGNTFQILDKFLEEAKILEEETKTIWLYDKEIKPCIACRNCQKDHSIFGCIYKDDVEEIFNEILKSDLIILATPIYSWYSTAPLKALLDRLVYGMNKYYGEERGPSLWKEKKIAIISTCGYPVEKGFDLFEEGIKRYAKHSQLIYLGSLVEHDRGYKSVFMDEEKEKREREFARKIYKK</sequence>
<dbReference type="Gene3D" id="3.40.50.360">
    <property type="match status" value="1"/>
</dbReference>
<dbReference type="PANTHER" id="PTHR43278:SF2">
    <property type="entry name" value="IRON-SULFUR FLAVOPROTEIN"/>
    <property type="match status" value="1"/>
</dbReference>
<dbReference type="SUPFAM" id="SSF52218">
    <property type="entry name" value="Flavoproteins"/>
    <property type="match status" value="1"/>
</dbReference>
<name>A0ABS4KG08_9FIRM</name>
<dbReference type="InterPro" id="IPR029039">
    <property type="entry name" value="Flavoprotein-like_sf"/>
</dbReference>
<dbReference type="Proteomes" id="UP001519306">
    <property type="component" value="Unassembled WGS sequence"/>
</dbReference>
<dbReference type="Pfam" id="PF03358">
    <property type="entry name" value="FMN_red"/>
    <property type="match status" value="1"/>
</dbReference>
<dbReference type="PANTHER" id="PTHR43278">
    <property type="entry name" value="NAD(P)H-DEPENDENT FMN-CONTAINING OXIDOREDUCTASE YWQN-RELATED"/>
    <property type="match status" value="1"/>
</dbReference>
<evidence type="ECO:0000313" key="4">
    <source>
        <dbReference type="EMBL" id="MBP2026071.1"/>
    </source>
</evidence>
<accession>A0ABS4KG08</accession>
<evidence type="ECO:0000256" key="1">
    <source>
        <dbReference type="ARBA" id="ARBA00022630"/>
    </source>
</evidence>
<keyword evidence="2" id="KW-0288">FMN</keyword>
<organism evidence="4 5">
    <name type="scientific">Peptoniphilus stercorisuis</name>
    <dbReference type="NCBI Taxonomy" id="1436965"/>
    <lineage>
        <taxon>Bacteria</taxon>
        <taxon>Bacillati</taxon>
        <taxon>Bacillota</taxon>
        <taxon>Tissierellia</taxon>
        <taxon>Tissierellales</taxon>
        <taxon>Peptoniphilaceae</taxon>
        <taxon>Peptoniphilus</taxon>
    </lineage>
</organism>
<dbReference type="InterPro" id="IPR005025">
    <property type="entry name" value="FMN_Rdtase-like_dom"/>
</dbReference>
<gene>
    <name evidence="4" type="ORF">J2Z71_001626</name>
</gene>
<evidence type="ECO:0000313" key="5">
    <source>
        <dbReference type="Proteomes" id="UP001519306"/>
    </source>
</evidence>
<protein>
    <submittedName>
        <fullName evidence="4">Multimeric flavodoxin WrbA</fullName>
    </submittedName>
</protein>
<comment type="caution">
    <text evidence="4">The sequence shown here is derived from an EMBL/GenBank/DDBJ whole genome shotgun (WGS) entry which is preliminary data.</text>
</comment>
<feature type="domain" description="NADPH-dependent FMN reductase-like" evidence="3">
    <location>
        <begin position="1"/>
        <end position="132"/>
    </location>
</feature>
<proteinExistence type="predicted"/>